<dbReference type="PANTHER" id="PTHR22916">
    <property type="entry name" value="GLYCOSYLTRANSFERASE"/>
    <property type="match status" value="1"/>
</dbReference>
<comment type="caution">
    <text evidence="4">The sequence shown here is derived from an EMBL/GenBank/DDBJ whole genome shotgun (WGS) entry which is preliminary data.</text>
</comment>
<organism evidence="4 5">
    <name type="scientific">Porphyromonas uenonis 60-3</name>
    <dbReference type="NCBI Taxonomy" id="596327"/>
    <lineage>
        <taxon>Bacteria</taxon>
        <taxon>Pseudomonadati</taxon>
        <taxon>Bacteroidota</taxon>
        <taxon>Bacteroidia</taxon>
        <taxon>Bacteroidales</taxon>
        <taxon>Porphyromonadaceae</taxon>
        <taxon>Porphyromonas</taxon>
    </lineage>
</organism>
<keyword evidence="1 4" id="KW-0328">Glycosyltransferase</keyword>
<evidence type="ECO:0000256" key="2">
    <source>
        <dbReference type="ARBA" id="ARBA00022679"/>
    </source>
</evidence>
<feature type="domain" description="Glycosyltransferase 2-like" evidence="3">
    <location>
        <begin position="16"/>
        <end position="132"/>
    </location>
</feature>
<keyword evidence="2 4" id="KW-0808">Transferase</keyword>
<proteinExistence type="predicted"/>
<dbReference type="CDD" id="cd00761">
    <property type="entry name" value="Glyco_tranf_GTA_type"/>
    <property type="match status" value="1"/>
</dbReference>
<dbReference type="STRING" id="596327.PORUE0001_1457"/>
<evidence type="ECO:0000313" key="4">
    <source>
        <dbReference type="EMBL" id="EEK17693.1"/>
    </source>
</evidence>
<name>C2M970_9PORP</name>
<gene>
    <name evidence="4" type="ORF">PORUE0001_1457</name>
</gene>
<dbReference type="EMBL" id="ACLR01000013">
    <property type="protein sequence ID" value="EEK17693.1"/>
    <property type="molecule type" value="Genomic_DNA"/>
</dbReference>
<dbReference type="GO" id="GO:0016758">
    <property type="term" value="F:hexosyltransferase activity"/>
    <property type="evidence" value="ECO:0007669"/>
    <property type="project" value="UniProtKB-ARBA"/>
</dbReference>
<dbReference type="Gene3D" id="3.90.550.10">
    <property type="entry name" value="Spore Coat Polysaccharide Biosynthesis Protein SpsA, Chain A"/>
    <property type="match status" value="1"/>
</dbReference>
<dbReference type="InterPro" id="IPR029044">
    <property type="entry name" value="Nucleotide-diphossugar_trans"/>
</dbReference>
<sequence>MSLLQGATEDHTPKVSVIIPVYNVEQYLRRCLDSILGQTMPDWEAICVDDGSPDGSASILAEYAEQDSRFRILTKENGGLSSARNAGTQVARGLYVNYVDSDDFIHPQTFELALTLAERDGSDIVSWVPDMVYKRRLLLRAKLGQPYDDVVPWSMSQRYDLSKVHAVCTTEVVRHATNHRWFDGVSDPIRYFYAWRHLVRRELAVETPFVEGLKFEDFPWWSDLMLHSPRVTITHLPLYYYYYNRSSISSASSECNKMTHWIAGIRHTFPQYVASASVVQWHYWKNQCLWAVICDRISKQLYKVQDETSRETLVPLLRELWDMGAFATPYNKRTRYHQGRIKEYINL</sequence>
<dbReference type="RefSeq" id="WP_007364460.1">
    <property type="nucleotide sequence ID" value="NZ_ACLR01000013.1"/>
</dbReference>
<evidence type="ECO:0000259" key="3">
    <source>
        <dbReference type="Pfam" id="PF00535"/>
    </source>
</evidence>
<evidence type="ECO:0000256" key="1">
    <source>
        <dbReference type="ARBA" id="ARBA00022676"/>
    </source>
</evidence>
<dbReference type="PANTHER" id="PTHR22916:SF51">
    <property type="entry name" value="GLYCOSYLTRANSFERASE EPSH-RELATED"/>
    <property type="match status" value="1"/>
</dbReference>
<reference evidence="4 5" key="1">
    <citation type="submission" date="2009-04" db="EMBL/GenBank/DDBJ databases">
        <authorList>
            <person name="Sebastian Y."/>
            <person name="Madupu R."/>
            <person name="Durkin A.S."/>
            <person name="Torralba M."/>
            <person name="Methe B."/>
            <person name="Sutton G.G."/>
            <person name="Strausberg R.L."/>
            <person name="Nelson K.E."/>
        </authorList>
    </citation>
    <scope>NUCLEOTIDE SEQUENCE [LARGE SCALE GENOMIC DNA]</scope>
    <source>
        <strain evidence="4 5">60-3</strain>
    </source>
</reference>
<dbReference type="SUPFAM" id="SSF53448">
    <property type="entry name" value="Nucleotide-diphospho-sugar transferases"/>
    <property type="match status" value="1"/>
</dbReference>
<dbReference type="eggNOG" id="COG1216">
    <property type="taxonomic scope" value="Bacteria"/>
</dbReference>
<dbReference type="Proteomes" id="UP000003303">
    <property type="component" value="Unassembled WGS sequence"/>
</dbReference>
<protein>
    <submittedName>
        <fullName evidence="4">Glycosyltransferase, group 2 family protein</fullName>
        <ecNumber evidence="4">2.4.-.-</ecNumber>
    </submittedName>
</protein>
<evidence type="ECO:0000313" key="5">
    <source>
        <dbReference type="Proteomes" id="UP000003303"/>
    </source>
</evidence>
<accession>C2M970</accession>
<dbReference type="EC" id="2.4.-.-" evidence="4"/>
<keyword evidence="5" id="KW-1185">Reference proteome</keyword>
<dbReference type="InterPro" id="IPR001173">
    <property type="entry name" value="Glyco_trans_2-like"/>
</dbReference>
<dbReference type="Pfam" id="PF00535">
    <property type="entry name" value="Glycos_transf_2"/>
    <property type="match status" value="1"/>
</dbReference>
<dbReference type="AlphaFoldDB" id="C2M970"/>
<dbReference type="OrthoDB" id="396512at2"/>